<evidence type="ECO:0000256" key="4">
    <source>
        <dbReference type="SAM" id="SignalP"/>
    </source>
</evidence>
<gene>
    <name evidence="6" type="ORF">CRP01_13805</name>
</gene>
<organism evidence="6 7">
    <name type="scientific">Flavilitoribacter nigricans (strain ATCC 23147 / DSM 23189 / NBRC 102662 / NCIMB 1420 / SS-2)</name>
    <name type="common">Lewinella nigricans</name>
    <dbReference type="NCBI Taxonomy" id="1122177"/>
    <lineage>
        <taxon>Bacteria</taxon>
        <taxon>Pseudomonadati</taxon>
        <taxon>Bacteroidota</taxon>
        <taxon>Saprospiria</taxon>
        <taxon>Saprospirales</taxon>
        <taxon>Lewinellaceae</taxon>
        <taxon>Flavilitoribacter</taxon>
    </lineage>
</organism>
<dbReference type="Gene3D" id="2.60.120.290">
    <property type="entry name" value="Spermadhesin, CUB domain"/>
    <property type="match status" value="1"/>
</dbReference>
<dbReference type="NCBIfam" id="NF038133">
    <property type="entry name" value="choice_anch_L"/>
    <property type="match status" value="1"/>
</dbReference>
<dbReference type="InterPro" id="IPR038081">
    <property type="entry name" value="CalX-like_sf"/>
</dbReference>
<keyword evidence="1 4" id="KW-0732">Signal</keyword>
<evidence type="ECO:0000313" key="7">
    <source>
        <dbReference type="Proteomes" id="UP000223913"/>
    </source>
</evidence>
<dbReference type="SUPFAM" id="SSF141072">
    <property type="entry name" value="CalX-like"/>
    <property type="match status" value="1"/>
</dbReference>
<dbReference type="InterPro" id="IPR003644">
    <property type="entry name" value="Calx_beta"/>
</dbReference>
<evidence type="ECO:0000313" key="6">
    <source>
        <dbReference type="EMBL" id="PHN06040.1"/>
    </source>
</evidence>
<dbReference type="OrthoDB" id="602611at2"/>
<dbReference type="NCBIfam" id="TIGR04131">
    <property type="entry name" value="Bac_Flav_CTERM"/>
    <property type="match status" value="1"/>
</dbReference>
<dbReference type="GO" id="GO:0007154">
    <property type="term" value="P:cell communication"/>
    <property type="evidence" value="ECO:0007669"/>
    <property type="project" value="InterPro"/>
</dbReference>
<evidence type="ECO:0000256" key="1">
    <source>
        <dbReference type="ARBA" id="ARBA00022729"/>
    </source>
</evidence>
<dbReference type="SUPFAM" id="SSF49854">
    <property type="entry name" value="Spermadhesin, CUB domain"/>
    <property type="match status" value="1"/>
</dbReference>
<dbReference type="GO" id="GO:0016020">
    <property type="term" value="C:membrane"/>
    <property type="evidence" value="ECO:0007669"/>
    <property type="project" value="InterPro"/>
</dbReference>
<dbReference type="Pfam" id="PF13585">
    <property type="entry name" value="CHU_C"/>
    <property type="match status" value="1"/>
</dbReference>
<sequence length="1330" mass="143330">MFRILGTSALLLLCSLLPAQSDVVNDDCDGLIDLGLAPACNNTVYDNRGAGPSDIGFGNIPSCFADSTVTSDVWFSFTTSDTVFNYVINVTGSEQGANGIVQPQIAVYRGGCEENGLAQLLCGTAEEGSSDLTLNAIGLTPNITYFIRVDHAPSGQAGTFQLCVEELLPSNTIDQGGSTACSGRLFDSGGADGNYQNDEDYTFTICPDEPHECINFNLEYYNIDPSEGDQLIFYDGSTPSFTNIIAQFGGFELEPGGGVCFDIQSASDCITVRFRSNNAVTMEGFAGSWSCSLTPCKTDKPISVAGNISNDQIVDFISTPQTVVNITDINCNQNAYGTFLAGDSTNLGLERGLLLTTGDINIAPGPNTIVDAGFEHGTAGDKDLDYLSEIQGEGSLSGDACIVELDVFAATNELTFEYIFASEEYPEFVNTEFNDIFAFFISGPGIEGDPNIGNQQNIAVLPGTDTPVQINSVSHLENWQYFRNNELGRSLEYDGMIADFFGVKKSLTARAQVEPCQTYHLKLAIADRRDFAYDSGVFISELRGGAPSFRVAYQSGIDFLIEECTTVSDTLYVGLNSPLRDTVSYQLRIEGTATLGTDYTLDAPATITFLPGQTSIGFPISAITDGAVEGTETIELSLTNNFGCGEVTYTTITIDIQDELDVQIQATGDSILQCRDSTLQLIATGAADYFWTPAGIFENPEDAEQTFTPIGSGWITVEGQVGTFCRDRDSVFVSLLNVELDIEALDPTAICQGDSVRLEAVNNIGSSNLRWLPAASVSNDTTTVTIAKPEFSTDYVARVSAEGCVITDTIRIDVDQFAIPELRSDTTICQNTSLDLVVTPFDTSGLNVVYQWSPVAGLDDPGSPTPEARPAETTTYTLLAVSENGGCQDSRSVRIDVLPANVDILEADTTYLCLGDAVQLNAMTTTGSPENVVWTASDGSLLRSDVGQISVQPQRTTTYYTTFEVGICRVYDSVRVQVDSLPAELSITADVEKELYCQGETIVLSSPIYEPAIYPELTNRWLFGLGYETGDSLYNMVVTLQDTFYYQRITANNACIDTQAILIPVFPPPDLAILPADTTVCVGESVQLQAVYAGNGPLSWSAFPGLSCTDCPNPVVTPPLGTSSISLTVTEMDCESSVSASFTAIEPPNIQLNIQSSPGDTVFAGEPFTLTATADGMSFAEYEWLIGDDIQITNTGELSSIAPELGANEDFVTLPVSLTVMTEDGCFLSTGITLIIQKGRVQIPNAFTPNNDGINDVFRVYYNTPMITISQFTVYNRWGKTVFQSNDNQGWDGNYQGQPAPSDVYLYHIVFRLGSLGEEQVMRGDLTLVR</sequence>
<evidence type="ECO:0000256" key="3">
    <source>
        <dbReference type="ARBA" id="ARBA00022837"/>
    </source>
</evidence>
<dbReference type="InterPro" id="IPR026341">
    <property type="entry name" value="T9SS_type_B"/>
</dbReference>
<dbReference type="InterPro" id="IPR035914">
    <property type="entry name" value="Sperma_CUB_dom_sf"/>
</dbReference>
<keyword evidence="2" id="KW-0677">Repeat</keyword>
<feature type="domain" description="Calx-beta" evidence="5">
    <location>
        <begin position="561"/>
        <end position="640"/>
    </location>
</feature>
<dbReference type="RefSeq" id="WP_099150633.1">
    <property type="nucleotide sequence ID" value="NZ_PDUD01000019.1"/>
</dbReference>
<comment type="caution">
    <text evidence="6">The sequence shown here is derived from an EMBL/GenBank/DDBJ whole genome shotgun (WGS) entry which is preliminary data.</text>
</comment>
<dbReference type="Gene3D" id="2.60.40.2030">
    <property type="match status" value="1"/>
</dbReference>
<protein>
    <recommendedName>
        <fullName evidence="5">Calx-beta domain-containing protein</fullName>
    </recommendedName>
</protein>
<dbReference type="Pfam" id="PF03160">
    <property type="entry name" value="Calx-beta"/>
    <property type="match status" value="1"/>
</dbReference>
<feature type="chain" id="PRO_5013152620" description="Calx-beta domain-containing protein" evidence="4">
    <location>
        <begin position="22"/>
        <end position="1330"/>
    </location>
</feature>
<keyword evidence="3" id="KW-0106">Calcium</keyword>
<feature type="signal peptide" evidence="4">
    <location>
        <begin position="1"/>
        <end position="21"/>
    </location>
</feature>
<accession>A0A2D0NCE0</accession>
<reference evidence="6 7" key="1">
    <citation type="submission" date="2017-10" db="EMBL/GenBank/DDBJ databases">
        <title>The draft genome sequence of Lewinella nigricans NBRC 102662.</title>
        <authorList>
            <person name="Wang K."/>
        </authorList>
    </citation>
    <scope>NUCLEOTIDE SEQUENCE [LARGE SCALE GENOMIC DNA]</scope>
    <source>
        <strain evidence="6 7">NBRC 102662</strain>
    </source>
</reference>
<name>A0A2D0NCE0_FLAN2</name>
<keyword evidence="7" id="KW-1185">Reference proteome</keyword>
<evidence type="ECO:0000256" key="2">
    <source>
        <dbReference type="ARBA" id="ARBA00022737"/>
    </source>
</evidence>
<dbReference type="Proteomes" id="UP000223913">
    <property type="component" value="Unassembled WGS sequence"/>
</dbReference>
<dbReference type="EMBL" id="PDUD01000019">
    <property type="protein sequence ID" value="PHN06040.1"/>
    <property type="molecule type" value="Genomic_DNA"/>
</dbReference>
<evidence type="ECO:0000259" key="5">
    <source>
        <dbReference type="Pfam" id="PF03160"/>
    </source>
</evidence>
<dbReference type="InterPro" id="IPR049804">
    <property type="entry name" value="Choice_anch_L"/>
</dbReference>
<proteinExistence type="predicted"/>